<feature type="domain" description="PiggyBac transposable element-derived protein" evidence="1">
    <location>
        <begin position="1"/>
        <end position="95"/>
    </location>
</feature>
<organism evidence="2 3">
    <name type="scientific">Trichonephila clavata</name>
    <name type="common">Joro spider</name>
    <name type="synonym">Nephila clavata</name>
    <dbReference type="NCBI Taxonomy" id="2740835"/>
    <lineage>
        <taxon>Eukaryota</taxon>
        <taxon>Metazoa</taxon>
        <taxon>Ecdysozoa</taxon>
        <taxon>Arthropoda</taxon>
        <taxon>Chelicerata</taxon>
        <taxon>Arachnida</taxon>
        <taxon>Araneae</taxon>
        <taxon>Araneomorphae</taxon>
        <taxon>Entelegynae</taxon>
        <taxon>Araneoidea</taxon>
        <taxon>Nephilidae</taxon>
        <taxon>Trichonephila</taxon>
    </lineage>
</organism>
<sequence>MIEKIVYHTNSEIRRKKEQKFTVSETCFDEIKALFGLLVLSAAMKNNHLATSELFDVTLRGQRCKAGMSEVRFRFLLNCLRFDSKDTRIGRKEKKKINLHQSEKFGMTS</sequence>
<name>A0A8X6IIT8_TRICU</name>
<evidence type="ECO:0000313" key="2">
    <source>
        <dbReference type="EMBL" id="GFQ95297.1"/>
    </source>
</evidence>
<dbReference type="Proteomes" id="UP000887116">
    <property type="component" value="Unassembled WGS sequence"/>
</dbReference>
<accession>A0A8X6IIT8</accession>
<dbReference type="AlphaFoldDB" id="A0A8X6IIT8"/>
<protein>
    <submittedName>
        <fullName evidence="2">DDE_Tnp_1_7 domain-containing protein</fullName>
    </submittedName>
</protein>
<reference evidence="2" key="1">
    <citation type="submission" date="2020-07" db="EMBL/GenBank/DDBJ databases">
        <title>Multicomponent nature underlies the extraordinary mechanical properties of spider dragline silk.</title>
        <authorList>
            <person name="Kono N."/>
            <person name="Nakamura H."/>
            <person name="Mori M."/>
            <person name="Yoshida Y."/>
            <person name="Ohtoshi R."/>
            <person name="Malay A.D."/>
            <person name="Moran D.A.P."/>
            <person name="Tomita M."/>
            <person name="Numata K."/>
            <person name="Arakawa K."/>
        </authorList>
    </citation>
    <scope>NUCLEOTIDE SEQUENCE</scope>
</reference>
<evidence type="ECO:0000313" key="3">
    <source>
        <dbReference type="Proteomes" id="UP000887116"/>
    </source>
</evidence>
<dbReference type="OrthoDB" id="6770266at2759"/>
<keyword evidence="3" id="KW-1185">Reference proteome</keyword>
<proteinExistence type="predicted"/>
<dbReference type="InterPro" id="IPR029526">
    <property type="entry name" value="PGBD"/>
</dbReference>
<gene>
    <name evidence="2" type="primary">X975_25586</name>
    <name evidence="2" type="ORF">TNCT_172891</name>
</gene>
<dbReference type="Pfam" id="PF13843">
    <property type="entry name" value="DDE_Tnp_1_7"/>
    <property type="match status" value="1"/>
</dbReference>
<comment type="caution">
    <text evidence="2">The sequence shown here is derived from an EMBL/GenBank/DDBJ whole genome shotgun (WGS) entry which is preliminary data.</text>
</comment>
<dbReference type="EMBL" id="BMAO01004536">
    <property type="protein sequence ID" value="GFQ95297.1"/>
    <property type="molecule type" value="Genomic_DNA"/>
</dbReference>
<evidence type="ECO:0000259" key="1">
    <source>
        <dbReference type="Pfam" id="PF13843"/>
    </source>
</evidence>